<comment type="catalytic activity">
    <reaction evidence="1 17">
        <text>S-ubiquitinyl-[E2 ubiquitin-conjugating enzyme]-L-cysteine + [acceptor protein]-L-lysine = [E2 ubiquitin-conjugating enzyme]-L-cysteine + N(6)-ubiquitinyl-[acceptor protein]-L-lysine.</text>
        <dbReference type="EC" id="2.3.2.27"/>
    </reaction>
</comment>
<feature type="region of interest" description="Disordered" evidence="18">
    <location>
        <begin position="115"/>
        <end position="157"/>
    </location>
</feature>
<feature type="region of interest" description="Disordered" evidence="18">
    <location>
        <begin position="361"/>
        <end position="448"/>
    </location>
</feature>
<evidence type="ECO:0000256" key="6">
    <source>
        <dbReference type="ARBA" id="ARBA00015551"/>
    </source>
</evidence>
<evidence type="ECO:0000256" key="3">
    <source>
        <dbReference type="ARBA" id="ARBA00004906"/>
    </source>
</evidence>
<evidence type="ECO:0000313" key="21">
    <source>
        <dbReference type="EMBL" id="KAJ9134562.1"/>
    </source>
</evidence>
<feature type="region of interest" description="Disordered" evidence="18">
    <location>
        <begin position="200"/>
        <end position="245"/>
    </location>
</feature>
<evidence type="ECO:0000256" key="5">
    <source>
        <dbReference type="ARBA" id="ARBA00012483"/>
    </source>
</evidence>
<feature type="domain" description="RING-type" evidence="19">
    <location>
        <begin position="35"/>
        <end position="73"/>
    </location>
</feature>
<dbReference type="GO" id="GO:0008270">
    <property type="term" value="F:zinc ion binding"/>
    <property type="evidence" value="ECO:0007669"/>
    <property type="project" value="UniProtKB-KW"/>
</dbReference>
<dbReference type="GO" id="GO:0003697">
    <property type="term" value="F:single-stranded DNA binding"/>
    <property type="evidence" value="ECO:0007669"/>
    <property type="project" value="UniProtKB-UniRule"/>
</dbReference>
<accession>A0AA38VM53</accession>
<evidence type="ECO:0000256" key="14">
    <source>
        <dbReference type="ARBA" id="ARBA00023204"/>
    </source>
</evidence>
<evidence type="ECO:0000256" key="1">
    <source>
        <dbReference type="ARBA" id="ARBA00000900"/>
    </source>
</evidence>
<dbReference type="GO" id="GO:0097505">
    <property type="term" value="C:Rad6-Rad18 complex"/>
    <property type="evidence" value="ECO:0007669"/>
    <property type="project" value="TreeGrafter"/>
</dbReference>
<evidence type="ECO:0000256" key="8">
    <source>
        <dbReference type="ARBA" id="ARBA00022723"/>
    </source>
</evidence>
<dbReference type="InterPro" id="IPR004580">
    <property type="entry name" value="Rad18_fungi"/>
</dbReference>
<dbReference type="InterPro" id="IPR001841">
    <property type="entry name" value="Znf_RING"/>
</dbReference>
<evidence type="ECO:0000256" key="13">
    <source>
        <dbReference type="ARBA" id="ARBA00023125"/>
    </source>
</evidence>
<evidence type="ECO:0000256" key="11">
    <source>
        <dbReference type="ARBA" id="ARBA00022786"/>
    </source>
</evidence>
<dbReference type="InterPro" id="IPR003034">
    <property type="entry name" value="SAP_dom"/>
</dbReference>
<organism evidence="21 22">
    <name type="scientific">Coniochaeta hoffmannii</name>
    <dbReference type="NCBI Taxonomy" id="91930"/>
    <lineage>
        <taxon>Eukaryota</taxon>
        <taxon>Fungi</taxon>
        <taxon>Dikarya</taxon>
        <taxon>Ascomycota</taxon>
        <taxon>Pezizomycotina</taxon>
        <taxon>Sordariomycetes</taxon>
        <taxon>Sordariomycetidae</taxon>
        <taxon>Coniochaetales</taxon>
        <taxon>Coniochaetaceae</taxon>
        <taxon>Coniochaeta</taxon>
    </lineage>
</organism>
<comment type="pathway">
    <text evidence="3 17">Protein modification; protein ubiquitination.</text>
</comment>
<dbReference type="GO" id="GO:0006301">
    <property type="term" value="P:DNA damage tolerance"/>
    <property type="evidence" value="ECO:0007669"/>
    <property type="project" value="InterPro"/>
</dbReference>
<dbReference type="GO" id="GO:0061630">
    <property type="term" value="F:ubiquitin protein ligase activity"/>
    <property type="evidence" value="ECO:0007669"/>
    <property type="project" value="UniProtKB-UniRule"/>
</dbReference>
<dbReference type="AlphaFoldDB" id="A0AA38VM53"/>
<evidence type="ECO:0000256" key="12">
    <source>
        <dbReference type="ARBA" id="ARBA00022833"/>
    </source>
</evidence>
<keyword evidence="15 17" id="KW-0539">Nucleus</keyword>
<dbReference type="PANTHER" id="PTHR14134">
    <property type="entry name" value="E3 UBIQUITIN-PROTEIN LIGASE RAD18"/>
    <property type="match status" value="1"/>
</dbReference>
<evidence type="ECO:0000259" key="20">
    <source>
        <dbReference type="PROSITE" id="PS50800"/>
    </source>
</evidence>
<dbReference type="PROSITE" id="PS00518">
    <property type="entry name" value="ZF_RING_1"/>
    <property type="match status" value="1"/>
</dbReference>
<dbReference type="SMART" id="SM00513">
    <property type="entry name" value="SAP"/>
    <property type="match status" value="1"/>
</dbReference>
<dbReference type="Pfam" id="PF13923">
    <property type="entry name" value="zf-C3HC4_2"/>
    <property type="match status" value="1"/>
</dbReference>
<dbReference type="PROSITE" id="PS50089">
    <property type="entry name" value="ZF_RING_2"/>
    <property type="match status" value="1"/>
</dbReference>
<evidence type="ECO:0000256" key="9">
    <source>
        <dbReference type="ARBA" id="ARBA00022763"/>
    </source>
</evidence>
<evidence type="ECO:0000313" key="22">
    <source>
        <dbReference type="Proteomes" id="UP001174691"/>
    </source>
</evidence>
<dbReference type="SMART" id="SM00184">
    <property type="entry name" value="RING"/>
    <property type="match status" value="1"/>
</dbReference>
<evidence type="ECO:0000256" key="18">
    <source>
        <dbReference type="SAM" id="MobiDB-lite"/>
    </source>
</evidence>
<keyword evidence="22" id="KW-1185">Reference proteome</keyword>
<keyword evidence="9 17" id="KW-0227">DNA damage</keyword>
<evidence type="ECO:0000256" key="17">
    <source>
        <dbReference type="RuleBase" id="RU368093"/>
    </source>
</evidence>
<dbReference type="GO" id="GO:0006281">
    <property type="term" value="P:DNA repair"/>
    <property type="evidence" value="ECO:0007669"/>
    <property type="project" value="UniProtKB-KW"/>
</dbReference>
<keyword evidence="10 16" id="KW-0863">Zinc-finger</keyword>
<dbReference type="PROSITE" id="PS50800">
    <property type="entry name" value="SAP"/>
    <property type="match status" value="1"/>
</dbReference>
<keyword evidence="11 17" id="KW-0833">Ubl conjugation pathway</keyword>
<comment type="similarity">
    <text evidence="4 17">Belongs to the RAD18 family.</text>
</comment>
<dbReference type="GO" id="GO:0006513">
    <property type="term" value="P:protein monoubiquitination"/>
    <property type="evidence" value="ECO:0007669"/>
    <property type="project" value="InterPro"/>
</dbReference>
<dbReference type="InterPro" id="IPR039577">
    <property type="entry name" value="Rad18"/>
</dbReference>
<comment type="caution">
    <text evidence="21">The sequence shown here is derived from an EMBL/GenBank/DDBJ whole genome shotgun (WGS) entry which is preliminary data.</text>
</comment>
<dbReference type="InterPro" id="IPR013083">
    <property type="entry name" value="Znf_RING/FYVE/PHD"/>
</dbReference>
<dbReference type="PANTHER" id="PTHR14134:SF2">
    <property type="entry name" value="E3 UBIQUITIN-PROTEIN LIGASE RAD18"/>
    <property type="match status" value="1"/>
</dbReference>
<evidence type="ECO:0000256" key="2">
    <source>
        <dbReference type="ARBA" id="ARBA00004123"/>
    </source>
</evidence>
<dbReference type="Proteomes" id="UP001174691">
    <property type="component" value="Unassembled WGS sequence"/>
</dbReference>
<protein>
    <recommendedName>
        <fullName evidence="6 17">Postreplication repair E3 ubiquitin-protein ligase RAD18</fullName>
        <ecNumber evidence="5 17">2.3.2.27</ecNumber>
    </recommendedName>
    <alternativeName>
        <fullName evidence="17">RING-type E3 ubiquitin transferase RAD18</fullName>
    </alternativeName>
</protein>
<keyword evidence="12 17" id="KW-0862">Zinc</keyword>
<comment type="subunit">
    <text evidence="17">Interacts with E2 UBC2, forming a complex with ubiquitin ligase activity.</text>
</comment>
<sequence>MAHPTSGPSYDVPDSTDWLNTPLSGLMPVEQAFRCHVCKDFYNSPMITSCNHTFCSLCIRRCLAVDGKCPMCRKTDQESRLRGNWALREAVDEFKKCRAAILEFARRPAPAAAVASPKRKAAEIEHGEYEEQRTPKRTRRSTRSSRSRGAEAPAAMLQEEIYSSERDDPADEYQPDDGLVACPICWQRMKLEAVDRHISTGSCPGAPQPQSQLQAPMSNGASKRDTQSGYFSSSRLKPKQSAKAPEHLPALNYSMLKDAALRKKLADLDISTYGSRRVLEQRHKEWVTLWNANCDAAHPKTRSELLRDLDTWERTMSSAARGSSSYGNHAAQPQVKDKDFDGASWATSHDSSFKDLIAKARHTKKQAEKKSSEASAPEMKQPDLPPKPAYGTVEPVEGDGQRRESNPMTVPYRSGDQVSGFDRAAGSGLPVMKDEIGPSQRAINGGNG</sequence>
<name>A0AA38VM53_9PEZI</name>
<feature type="compositionally biased region" description="Basic residues" evidence="18">
    <location>
        <begin position="135"/>
        <end position="146"/>
    </location>
</feature>
<evidence type="ECO:0000259" key="19">
    <source>
        <dbReference type="PROSITE" id="PS50089"/>
    </source>
</evidence>
<evidence type="ECO:0000256" key="4">
    <source>
        <dbReference type="ARBA" id="ARBA00009506"/>
    </source>
</evidence>
<evidence type="ECO:0000256" key="16">
    <source>
        <dbReference type="PROSITE-ProRule" id="PRU00175"/>
    </source>
</evidence>
<dbReference type="SUPFAM" id="SSF57850">
    <property type="entry name" value="RING/U-box"/>
    <property type="match status" value="1"/>
</dbReference>
<dbReference type="EMBL" id="JANBVN010000180">
    <property type="protein sequence ID" value="KAJ9134562.1"/>
    <property type="molecule type" value="Genomic_DNA"/>
</dbReference>
<feature type="compositionally biased region" description="Polar residues" evidence="18">
    <location>
        <begin position="208"/>
        <end position="235"/>
    </location>
</feature>
<proteinExistence type="inferred from homology"/>
<feature type="compositionally biased region" description="Basic and acidic residues" evidence="18">
    <location>
        <begin position="120"/>
        <end position="134"/>
    </location>
</feature>
<feature type="domain" description="SAP" evidence="20">
    <location>
        <begin position="253"/>
        <end position="287"/>
    </location>
</feature>
<dbReference type="InterPro" id="IPR017907">
    <property type="entry name" value="Znf_RING_CS"/>
</dbReference>
<dbReference type="EC" id="2.3.2.27" evidence="5 17"/>
<keyword evidence="8 17" id="KW-0479">Metal-binding</keyword>
<keyword evidence="7 17" id="KW-0808">Transferase</keyword>
<evidence type="ECO:0000256" key="7">
    <source>
        <dbReference type="ARBA" id="ARBA00022679"/>
    </source>
</evidence>
<evidence type="ECO:0000256" key="15">
    <source>
        <dbReference type="ARBA" id="ARBA00023242"/>
    </source>
</evidence>
<comment type="function">
    <text evidence="17">E3 RING-finger protein, member of the UBC2/RAD6 epistasis group. Associates to the E2 ubiquitin conjugating enzyme UBC2/RAD6 to form the UBC2-RAD18 ubiquitin ligase complex involved in postreplicative repair (PRR) of damaged DNA.</text>
</comment>
<keyword evidence="13 17" id="KW-0238">DNA-binding</keyword>
<keyword evidence="14 17" id="KW-0234">DNA repair</keyword>
<evidence type="ECO:0000256" key="10">
    <source>
        <dbReference type="ARBA" id="ARBA00022771"/>
    </source>
</evidence>
<dbReference type="GO" id="GO:0005634">
    <property type="term" value="C:nucleus"/>
    <property type="evidence" value="ECO:0007669"/>
    <property type="project" value="UniProtKB-SubCell"/>
</dbReference>
<gene>
    <name evidence="21" type="ORF">NKR19_g8610</name>
</gene>
<dbReference type="FunFam" id="3.30.40.10:FF:000172">
    <property type="entry name" value="E3 ubiquitin-protein ligase RAD18"/>
    <property type="match status" value="1"/>
</dbReference>
<dbReference type="NCBIfam" id="TIGR00599">
    <property type="entry name" value="rad18"/>
    <property type="match status" value="1"/>
</dbReference>
<reference evidence="21" key="1">
    <citation type="submission" date="2022-07" db="EMBL/GenBank/DDBJ databases">
        <title>Fungi with potential for degradation of polypropylene.</title>
        <authorList>
            <person name="Gostincar C."/>
        </authorList>
    </citation>
    <scope>NUCLEOTIDE SEQUENCE</scope>
    <source>
        <strain evidence="21">EXF-13287</strain>
    </source>
</reference>
<dbReference type="Gene3D" id="3.30.40.10">
    <property type="entry name" value="Zinc/RING finger domain, C3HC4 (zinc finger)"/>
    <property type="match status" value="1"/>
</dbReference>
<comment type="subcellular location">
    <subcellularLocation>
        <location evidence="2 17">Nucleus</location>
    </subcellularLocation>
</comment>